<sequence>MTLRLRNRTTTVVSHARPDKGTGTDRQQNNPDSNVPQKPLSNSKSIPLKEPLLALKERIGERGRGKWSVSKARGSRNRRLSLR</sequence>
<evidence type="ECO:0000313" key="3">
    <source>
        <dbReference type="Proteomes" id="UP000054538"/>
    </source>
</evidence>
<reference evidence="3" key="2">
    <citation type="submission" date="2015-01" db="EMBL/GenBank/DDBJ databases">
        <title>Evolutionary Origins and Diversification of the Mycorrhizal Mutualists.</title>
        <authorList>
            <consortium name="DOE Joint Genome Institute"/>
            <consortium name="Mycorrhizal Genomics Consortium"/>
            <person name="Kohler A."/>
            <person name="Kuo A."/>
            <person name="Nagy L.G."/>
            <person name="Floudas D."/>
            <person name="Copeland A."/>
            <person name="Barry K.W."/>
            <person name="Cichocki N."/>
            <person name="Veneault-Fourrey C."/>
            <person name="LaButti K."/>
            <person name="Lindquist E.A."/>
            <person name="Lipzen A."/>
            <person name="Lundell T."/>
            <person name="Morin E."/>
            <person name="Murat C."/>
            <person name="Riley R."/>
            <person name="Ohm R."/>
            <person name="Sun H."/>
            <person name="Tunlid A."/>
            <person name="Henrissat B."/>
            <person name="Grigoriev I.V."/>
            <person name="Hibbett D.S."/>
            <person name="Martin F."/>
        </authorList>
    </citation>
    <scope>NUCLEOTIDE SEQUENCE [LARGE SCALE GENOMIC DNA]</scope>
    <source>
        <strain evidence="3">Ve08.2h10</strain>
    </source>
</reference>
<evidence type="ECO:0000256" key="1">
    <source>
        <dbReference type="SAM" id="MobiDB-lite"/>
    </source>
</evidence>
<dbReference type="EMBL" id="KN825729">
    <property type="protein sequence ID" value="KIK81801.1"/>
    <property type="molecule type" value="Genomic_DNA"/>
</dbReference>
<dbReference type="AlphaFoldDB" id="A0A0D0DCA5"/>
<evidence type="ECO:0000313" key="2">
    <source>
        <dbReference type="EMBL" id="KIK81801.1"/>
    </source>
</evidence>
<feature type="region of interest" description="Disordered" evidence="1">
    <location>
        <begin position="61"/>
        <end position="83"/>
    </location>
</feature>
<proteinExistence type="predicted"/>
<feature type="compositionally biased region" description="Basic residues" evidence="1">
    <location>
        <begin position="73"/>
        <end position="83"/>
    </location>
</feature>
<gene>
    <name evidence="2" type="ORF">PAXRUDRAFT_832599</name>
</gene>
<reference evidence="2 3" key="1">
    <citation type="submission" date="2014-04" db="EMBL/GenBank/DDBJ databases">
        <authorList>
            <consortium name="DOE Joint Genome Institute"/>
            <person name="Kuo A."/>
            <person name="Kohler A."/>
            <person name="Jargeat P."/>
            <person name="Nagy L.G."/>
            <person name="Floudas D."/>
            <person name="Copeland A."/>
            <person name="Barry K.W."/>
            <person name="Cichocki N."/>
            <person name="Veneault-Fourrey C."/>
            <person name="LaButti K."/>
            <person name="Lindquist E.A."/>
            <person name="Lipzen A."/>
            <person name="Lundell T."/>
            <person name="Morin E."/>
            <person name="Murat C."/>
            <person name="Sun H."/>
            <person name="Tunlid A."/>
            <person name="Henrissat B."/>
            <person name="Grigoriev I.V."/>
            <person name="Hibbett D.S."/>
            <person name="Martin F."/>
            <person name="Nordberg H.P."/>
            <person name="Cantor M.N."/>
            <person name="Hua S.X."/>
        </authorList>
    </citation>
    <scope>NUCLEOTIDE SEQUENCE [LARGE SCALE GENOMIC DNA]</scope>
    <source>
        <strain evidence="2 3">Ve08.2h10</strain>
    </source>
</reference>
<feature type="compositionally biased region" description="Polar residues" evidence="1">
    <location>
        <begin position="24"/>
        <end position="45"/>
    </location>
</feature>
<organism evidence="2 3">
    <name type="scientific">Paxillus rubicundulus Ve08.2h10</name>
    <dbReference type="NCBI Taxonomy" id="930991"/>
    <lineage>
        <taxon>Eukaryota</taxon>
        <taxon>Fungi</taxon>
        <taxon>Dikarya</taxon>
        <taxon>Basidiomycota</taxon>
        <taxon>Agaricomycotina</taxon>
        <taxon>Agaricomycetes</taxon>
        <taxon>Agaricomycetidae</taxon>
        <taxon>Boletales</taxon>
        <taxon>Paxilineae</taxon>
        <taxon>Paxillaceae</taxon>
        <taxon>Paxillus</taxon>
    </lineage>
</organism>
<dbReference type="Proteomes" id="UP000054538">
    <property type="component" value="Unassembled WGS sequence"/>
</dbReference>
<feature type="region of interest" description="Disordered" evidence="1">
    <location>
        <begin position="1"/>
        <end position="49"/>
    </location>
</feature>
<accession>A0A0D0DCA5</accession>
<name>A0A0D0DCA5_9AGAM</name>
<protein>
    <submittedName>
        <fullName evidence="2">Uncharacterized protein</fullName>
    </submittedName>
</protein>
<dbReference type="HOGENOM" id="CLU_2543277_0_0_1"/>
<keyword evidence="3" id="KW-1185">Reference proteome</keyword>
<dbReference type="InParanoid" id="A0A0D0DCA5"/>
<feature type="compositionally biased region" description="Low complexity" evidence="1">
    <location>
        <begin position="1"/>
        <end position="11"/>
    </location>
</feature>